<dbReference type="EMBL" id="GG675273">
    <property type="protein sequence ID" value="EER13354.1"/>
    <property type="molecule type" value="Genomic_DNA"/>
</dbReference>
<dbReference type="InParanoid" id="C5KQ89"/>
<feature type="compositionally biased region" description="Basic and acidic residues" evidence="1">
    <location>
        <begin position="1"/>
        <end position="28"/>
    </location>
</feature>
<gene>
    <name evidence="2" type="ORF">Pmar_PMAR005697</name>
</gene>
<protein>
    <submittedName>
        <fullName evidence="2">Uncharacterized protein</fullName>
    </submittedName>
</protein>
<dbReference type="GeneID" id="9041607"/>
<evidence type="ECO:0000313" key="2">
    <source>
        <dbReference type="EMBL" id="EER13354.1"/>
    </source>
</evidence>
<dbReference type="AlphaFoldDB" id="C5KQ89"/>
<keyword evidence="3" id="KW-1185">Reference proteome</keyword>
<accession>C5KQ89</accession>
<name>C5KQ89_PERM5</name>
<evidence type="ECO:0000313" key="3">
    <source>
        <dbReference type="Proteomes" id="UP000007800"/>
    </source>
</evidence>
<dbReference type="RefSeq" id="XP_002781559.1">
    <property type="nucleotide sequence ID" value="XM_002781513.1"/>
</dbReference>
<dbReference type="Proteomes" id="UP000007800">
    <property type="component" value="Unassembled WGS sequence"/>
</dbReference>
<organism evidence="3">
    <name type="scientific">Perkinsus marinus (strain ATCC 50983 / TXsc)</name>
    <dbReference type="NCBI Taxonomy" id="423536"/>
    <lineage>
        <taxon>Eukaryota</taxon>
        <taxon>Sar</taxon>
        <taxon>Alveolata</taxon>
        <taxon>Perkinsozoa</taxon>
        <taxon>Perkinsea</taxon>
        <taxon>Perkinsida</taxon>
        <taxon>Perkinsidae</taxon>
        <taxon>Perkinsus</taxon>
    </lineage>
</organism>
<sequence>MGRKDDRRSRSKSHENKWRSEREESTREDGEENQEPGYLGSLSLEERMELEKKKDEAGQKQYAKAFIEKEKRDQWEQNQKWQERRNHRAVVAASAKEERVMRENYVIFTGEKGEENYVEGEEAGWYYCRLCKKKSATFEMLEIHIGSKVLICAQPFLRYIVILAGPREASQLP</sequence>
<proteinExistence type="predicted"/>
<feature type="region of interest" description="Disordered" evidence="1">
    <location>
        <begin position="1"/>
        <end position="44"/>
    </location>
</feature>
<evidence type="ECO:0000256" key="1">
    <source>
        <dbReference type="SAM" id="MobiDB-lite"/>
    </source>
</evidence>
<reference evidence="2 3" key="1">
    <citation type="submission" date="2008-07" db="EMBL/GenBank/DDBJ databases">
        <authorList>
            <person name="El-Sayed N."/>
            <person name="Caler E."/>
            <person name="Inman J."/>
            <person name="Amedeo P."/>
            <person name="Hass B."/>
            <person name="Wortman J."/>
        </authorList>
    </citation>
    <scope>NUCLEOTIDE SEQUENCE [LARGE SCALE GENOMIC DNA]</scope>
    <source>
        <strain evidence="3">ATCC 50983 / TXsc</strain>
    </source>
</reference>